<dbReference type="EMBL" id="QOQW01000021">
    <property type="protein sequence ID" value="RCK78549.1"/>
    <property type="molecule type" value="Genomic_DNA"/>
</dbReference>
<evidence type="ECO:0000313" key="3">
    <source>
        <dbReference type="Proteomes" id="UP000252355"/>
    </source>
</evidence>
<accession>A0A367ZLA5</accession>
<comment type="caution">
    <text evidence="2">The sequence shown here is derived from an EMBL/GenBank/DDBJ whole genome shotgun (WGS) entry which is preliminary data.</text>
</comment>
<gene>
    <name evidence="2" type="ORF">OZSIB_1271</name>
</gene>
<protein>
    <submittedName>
        <fullName evidence="2">Uncharacterized protein</fullName>
    </submittedName>
</protein>
<organism evidence="2 3">
    <name type="scientific">Candidatus Ozemobacter sibiricus</name>
    <dbReference type="NCBI Taxonomy" id="2268124"/>
    <lineage>
        <taxon>Bacteria</taxon>
        <taxon>Candidatus Ozemobacteria</taxon>
        <taxon>Candidatus Ozemobacterales</taxon>
        <taxon>Candidatus Ozemobacteraceae</taxon>
        <taxon>Candidatus Ozemobacter</taxon>
    </lineage>
</organism>
<reference evidence="2 3" key="1">
    <citation type="submission" date="2018-05" db="EMBL/GenBank/DDBJ databases">
        <title>A metagenomic window into the 2 km-deep terrestrial subsurface aquifer revealed taxonomically and functionally diverse microbial community comprising novel uncultured bacterial lineages.</title>
        <authorList>
            <person name="Kadnikov V.V."/>
            <person name="Mardanov A.V."/>
            <person name="Beletsky A.V."/>
            <person name="Banks D."/>
            <person name="Pimenov N.V."/>
            <person name="Frank Y.A."/>
            <person name="Karnachuk O.V."/>
            <person name="Ravin N.V."/>
        </authorList>
    </citation>
    <scope>NUCLEOTIDE SEQUENCE [LARGE SCALE GENOMIC DNA]</scope>
    <source>
        <strain evidence="2">BY5</strain>
    </source>
</reference>
<feature type="region of interest" description="Disordered" evidence="1">
    <location>
        <begin position="1"/>
        <end position="27"/>
    </location>
</feature>
<sequence length="69" mass="6956">MAQGGGGGGQGKDRGSQGDGRGGSSCSIHDSISPSICTDQSWGCNLFPQGYDHLRRVAVRSCWGGGGQG</sequence>
<evidence type="ECO:0000313" key="2">
    <source>
        <dbReference type="EMBL" id="RCK78549.1"/>
    </source>
</evidence>
<dbReference type="AlphaFoldDB" id="A0A367ZLA5"/>
<evidence type="ECO:0000256" key="1">
    <source>
        <dbReference type="SAM" id="MobiDB-lite"/>
    </source>
</evidence>
<proteinExistence type="predicted"/>
<name>A0A367ZLA5_9BACT</name>
<feature type="compositionally biased region" description="Gly residues" evidence="1">
    <location>
        <begin position="1"/>
        <end position="10"/>
    </location>
</feature>
<dbReference type="Proteomes" id="UP000252355">
    <property type="component" value="Unassembled WGS sequence"/>
</dbReference>